<gene>
    <name evidence="1" type="ORF">DERYTH_LOCUS28162</name>
</gene>
<feature type="non-terminal residue" evidence="1">
    <location>
        <position position="41"/>
    </location>
</feature>
<dbReference type="AlphaFoldDB" id="A0A9N9KES5"/>
<accession>A0A9N9KES5</accession>
<protein>
    <submittedName>
        <fullName evidence="1">7205_t:CDS:1</fullName>
    </submittedName>
</protein>
<feature type="non-terminal residue" evidence="1">
    <location>
        <position position="1"/>
    </location>
</feature>
<evidence type="ECO:0000313" key="2">
    <source>
        <dbReference type="Proteomes" id="UP000789405"/>
    </source>
</evidence>
<organism evidence="1 2">
    <name type="scientific">Dentiscutata erythropus</name>
    <dbReference type="NCBI Taxonomy" id="1348616"/>
    <lineage>
        <taxon>Eukaryota</taxon>
        <taxon>Fungi</taxon>
        <taxon>Fungi incertae sedis</taxon>
        <taxon>Mucoromycota</taxon>
        <taxon>Glomeromycotina</taxon>
        <taxon>Glomeromycetes</taxon>
        <taxon>Diversisporales</taxon>
        <taxon>Gigasporaceae</taxon>
        <taxon>Dentiscutata</taxon>
    </lineage>
</organism>
<name>A0A9N9KES5_9GLOM</name>
<keyword evidence="2" id="KW-1185">Reference proteome</keyword>
<evidence type="ECO:0000313" key="1">
    <source>
        <dbReference type="EMBL" id="CAG8826777.1"/>
    </source>
</evidence>
<dbReference type="Proteomes" id="UP000789405">
    <property type="component" value="Unassembled WGS sequence"/>
</dbReference>
<dbReference type="EMBL" id="CAJVPY010068564">
    <property type="protein sequence ID" value="CAG8826777.1"/>
    <property type="molecule type" value="Genomic_DNA"/>
</dbReference>
<reference evidence="1" key="1">
    <citation type="submission" date="2021-06" db="EMBL/GenBank/DDBJ databases">
        <authorList>
            <person name="Kallberg Y."/>
            <person name="Tangrot J."/>
            <person name="Rosling A."/>
        </authorList>
    </citation>
    <scope>NUCLEOTIDE SEQUENCE</scope>
    <source>
        <strain evidence="1">MA453B</strain>
    </source>
</reference>
<comment type="caution">
    <text evidence="1">The sequence shown here is derived from an EMBL/GenBank/DDBJ whole genome shotgun (WGS) entry which is preliminary data.</text>
</comment>
<proteinExistence type="predicted"/>
<sequence>SLLVGSFSLYLVLMRLHLGIFGQVEISVLGLQIKTSAFFFL</sequence>